<sequence>MAIENIPAAAPANGHSNGHANGSTGQVQHRDIDASNVIENLAETLKPVPAPETLLFGQASPHI</sequence>
<comment type="caution">
    <text evidence="2">The sequence shown here is derived from an EMBL/GenBank/DDBJ whole genome shotgun (WGS) entry which is preliminary data.</text>
</comment>
<gene>
    <name evidence="2" type="ORF">HGRIS_007331</name>
</gene>
<name>A0ABR3J4F6_9AGAR</name>
<evidence type="ECO:0000313" key="3">
    <source>
        <dbReference type="Proteomes" id="UP001556367"/>
    </source>
</evidence>
<evidence type="ECO:0000256" key="1">
    <source>
        <dbReference type="SAM" id="MobiDB-lite"/>
    </source>
</evidence>
<organism evidence="2 3">
    <name type="scientific">Hohenbuehelia grisea</name>
    <dbReference type="NCBI Taxonomy" id="104357"/>
    <lineage>
        <taxon>Eukaryota</taxon>
        <taxon>Fungi</taxon>
        <taxon>Dikarya</taxon>
        <taxon>Basidiomycota</taxon>
        <taxon>Agaricomycotina</taxon>
        <taxon>Agaricomycetes</taxon>
        <taxon>Agaricomycetidae</taxon>
        <taxon>Agaricales</taxon>
        <taxon>Pleurotineae</taxon>
        <taxon>Pleurotaceae</taxon>
        <taxon>Hohenbuehelia</taxon>
    </lineage>
</organism>
<dbReference type="Proteomes" id="UP001556367">
    <property type="component" value="Unassembled WGS sequence"/>
</dbReference>
<accession>A0ABR3J4F6</accession>
<dbReference type="EMBL" id="JASNQZ010000011">
    <property type="protein sequence ID" value="KAL0950523.1"/>
    <property type="molecule type" value="Genomic_DNA"/>
</dbReference>
<keyword evidence="3" id="KW-1185">Reference proteome</keyword>
<feature type="region of interest" description="Disordered" evidence="1">
    <location>
        <begin position="1"/>
        <end position="30"/>
    </location>
</feature>
<evidence type="ECO:0000313" key="2">
    <source>
        <dbReference type="EMBL" id="KAL0950523.1"/>
    </source>
</evidence>
<proteinExistence type="predicted"/>
<feature type="compositionally biased region" description="Polar residues" evidence="1">
    <location>
        <begin position="14"/>
        <end position="27"/>
    </location>
</feature>
<feature type="compositionally biased region" description="Low complexity" evidence="1">
    <location>
        <begin position="1"/>
        <end position="13"/>
    </location>
</feature>
<reference evidence="3" key="1">
    <citation type="submission" date="2024-06" db="EMBL/GenBank/DDBJ databases">
        <title>Multi-omics analyses provide insights into the biosynthesis of the anticancer antibiotic pleurotin in Hohenbuehelia grisea.</title>
        <authorList>
            <person name="Weaver J.A."/>
            <person name="Alberti F."/>
        </authorList>
    </citation>
    <scope>NUCLEOTIDE SEQUENCE [LARGE SCALE GENOMIC DNA]</scope>
    <source>
        <strain evidence="3">T-177</strain>
    </source>
</reference>
<protein>
    <submittedName>
        <fullName evidence="2">Uncharacterized protein</fullName>
    </submittedName>
</protein>